<dbReference type="Proteomes" id="UP000287651">
    <property type="component" value="Unassembled WGS sequence"/>
</dbReference>
<name>A0A426YP58_ENSVE</name>
<protein>
    <submittedName>
        <fullName evidence="1">Uncharacterized protein</fullName>
    </submittedName>
</protein>
<evidence type="ECO:0000313" key="1">
    <source>
        <dbReference type="EMBL" id="RRT53498.1"/>
    </source>
</evidence>
<reference evidence="1 2" key="1">
    <citation type="journal article" date="2014" name="Agronomy (Basel)">
        <title>A Draft Genome Sequence for Ensete ventricosum, the Drought-Tolerant Tree Against Hunger.</title>
        <authorList>
            <person name="Harrison J."/>
            <person name="Moore K.A."/>
            <person name="Paszkiewicz K."/>
            <person name="Jones T."/>
            <person name="Grant M."/>
            <person name="Ambacheew D."/>
            <person name="Muzemil S."/>
            <person name="Studholme D.J."/>
        </authorList>
    </citation>
    <scope>NUCLEOTIDE SEQUENCE [LARGE SCALE GENOMIC DNA]</scope>
</reference>
<gene>
    <name evidence="1" type="ORF">B296_00002447</name>
</gene>
<dbReference type="EMBL" id="AMZH03011113">
    <property type="protein sequence ID" value="RRT53498.1"/>
    <property type="molecule type" value="Genomic_DNA"/>
</dbReference>
<dbReference type="AlphaFoldDB" id="A0A426YP58"/>
<organism evidence="1 2">
    <name type="scientific">Ensete ventricosum</name>
    <name type="common">Abyssinian banana</name>
    <name type="synonym">Musa ensete</name>
    <dbReference type="NCBI Taxonomy" id="4639"/>
    <lineage>
        <taxon>Eukaryota</taxon>
        <taxon>Viridiplantae</taxon>
        <taxon>Streptophyta</taxon>
        <taxon>Embryophyta</taxon>
        <taxon>Tracheophyta</taxon>
        <taxon>Spermatophyta</taxon>
        <taxon>Magnoliopsida</taxon>
        <taxon>Liliopsida</taxon>
        <taxon>Zingiberales</taxon>
        <taxon>Musaceae</taxon>
        <taxon>Ensete</taxon>
    </lineage>
</organism>
<evidence type="ECO:0000313" key="2">
    <source>
        <dbReference type="Proteomes" id="UP000287651"/>
    </source>
</evidence>
<comment type="caution">
    <text evidence="1">The sequence shown here is derived from an EMBL/GenBank/DDBJ whole genome shotgun (WGS) entry which is preliminary data.</text>
</comment>
<proteinExistence type="predicted"/>
<sequence>MEKRSYANHEHLEFCRSTSISTQLQDNTNICFSILNTNQVGQINMRFIWETILFRTKHI</sequence>
<accession>A0A426YP58</accession>